<feature type="transmembrane region" description="Helical" evidence="1">
    <location>
        <begin position="135"/>
        <end position="154"/>
    </location>
</feature>
<keyword evidence="1" id="KW-0472">Membrane</keyword>
<dbReference type="Proteomes" id="UP001492541">
    <property type="component" value="Chromosome"/>
</dbReference>
<keyword evidence="1" id="KW-0812">Transmembrane</keyword>
<protein>
    <submittedName>
        <fullName evidence="3">DMT family transporter</fullName>
    </submittedName>
</protein>
<accession>A0ABZ3H196</accession>
<keyword evidence="4" id="KW-1185">Reference proteome</keyword>
<keyword evidence="1" id="KW-1133">Transmembrane helix</keyword>
<evidence type="ECO:0000313" key="4">
    <source>
        <dbReference type="Proteomes" id="UP001492541"/>
    </source>
</evidence>
<feature type="transmembrane region" description="Helical" evidence="1">
    <location>
        <begin position="56"/>
        <end position="75"/>
    </location>
</feature>
<feature type="transmembrane region" description="Helical" evidence="1">
    <location>
        <begin position="81"/>
        <end position="101"/>
    </location>
</feature>
<feature type="transmembrane region" description="Helical" evidence="1">
    <location>
        <begin position="31"/>
        <end position="49"/>
    </location>
</feature>
<feature type="domain" description="EamA" evidence="2">
    <location>
        <begin position="136"/>
        <end position="269"/>
    </location>
</feature>
<sequence length="270" mass="28923">MLHYVLLFAGVLAVSTASIFAVLANAPGIAASFWRFLISGIVMGTYYRTFGFRKDVLRYSAIAGLALALHMVSWIESLFRASVALSTAIVCTHSIFSGIFASFAGEKFRLREVAGIFVALVGIFLLSGADTYAEPAGIVLAFIGAISGGLYFSLARFSQSVSFHDYVVSTYIMAAVFSGLAAFILGVSLTDYSTETFSYFVLLAIIPMSFGHTILNYLIRRMKVVVVTGSVLGEVAGSALLAAVFLGQVLTPLAYLYLLIILVGIYLTMG</sequence>
<organism evidence="3 4">
    <name type="scientific">Geoglobus acetivorans</name>
    <dbReference type="NCBI Taxonomy" id="565033"/>
    <lineage>
        <taxon>Archaea</taxon>
        <taxon>Methanobacteriati</taxon>
        <taxon>Methanobacteriota</taxon>
        <taxon>Archaeoglobi</taxon>
        <taxon>Archaeoglobales</taxon>
        <taxon>Archaeoglobaceae</taxon>
        <taxon>Geoglobus</taxon>
    </lineage>
</organism>
<dbReference type="PANTHER" id="PTHR22911:SF76">
    <property type="entry name" value="EAMA DOMAIN-CONTAINING PROTEIN"/>
    <property type="match status" value="1"/>
</dbReference>
<dbReference type="InterPro" id="IPR000620">
    <property type="entry name" value="EamA_dom"/>
</dbReference>
<dbReference type="GeneID" id="90449387"/>
<feature type="transmembrane region" description="Helical" evidence="1">
    <location>
        <begin position="113"/>
        <end position="129"/>
    </location>
</feature>
<feature type="transmembrane region" description="Helical" evidence="1">
    <location>
        <begin position="225"/>
        <end position="246"/>
    </location>
</feature>
<feature type="domain" description="EamA" evidence="2">
    <location>
        <begin position="4"/>
        <end position="127"/>
    </location>
</feature>
<evidence type="ECO:0000313" key="3">
    <source>
        <dbReference type="EMBL" id="XAT62969.1"/>
    </source>
</evidence>
<proteinExistence type="predicted"/>
<evidence type="ECO:0000256" key="1">
    <source>
        <dbReference type="SAM" id="Phobius"/>
    </source>
</evidence>
<feature type="transmembrane region" description="Helical" evidence="1">
    <location>
        <begin position="166"/>
        <end position="185"/>
    </location>
</feature>
<feature type="transmembrane region" description="Helical" evidence="1">
    <location>
        <begin position="197"/>
        <end position="218"/>
    </location>
</feature>
<gene>
    <name evidence="3" type="ORF">LPQ35_06830</name>
</gene>
<dbReference type="SUPFAM" id="SSF103481">
    <property type="entry name" value="Multidrug resistance efflux transporter EmrE"/>
    <property type="match status" value="1"/>
</dbReference>
<evidence type="ECO:0000259" key="2">
    <source>
        <dbReference type="Pfam" id="PF00892"/>
    </source>
</evidence>
<dbReference type="PANTHER" id="PTHR22911">
    <property type="entry name" value="ACYL-MALONYL CONDENSING ENZYME-RELATED"/>
    <property type="match status" value="1"/>
</dbReference>
<dbReference type="RefSeq" id="WP_193808132.1">
    <property type="nucleotide sequence ID" value="NZ_CP087714.1"/>
</dbReference>
<feature type="transmembrane region" description="Helical" evidence="1">
    <location>
        <begin position="252"/>
        <end position="269"/>
    </location>
</feature>
<dbReference type="Pfam" id="PF00892">
    <property type="entry name" value="EamA"/>
    <property type="match status" value="2"/>
</dbReference>
<name>A0ABZ3H196_GEOAI</name>
<dbReference type="EMBL" id="CP087714">
    <property type="protein sequence ID" value="XAT62969.1"/>
    <property type="molecule type" value="Genomic_DNA"/>
</dbReference>
<dbReference type="InterPro" id="IPR037185">
    <property type="entry name" value="EmrE-like"/>
</dbReference>
<reference evidence="3 4" key="1">
    <citation type="submission" date="2021-11" db="EMBL/GenBank/DDBJ databases">
        <title>Whole genome of Geoglobus acetivorans.</title>
        <authorList>
            <person name="Liu D."/>
        </authorList>
    </citation>
    <scope>NUCLEOTIDE SEQUENCE [LARGE SCALE GENOMIC DNA]</scope>
    <source>
        <strain evidence="3 4">SBH6</strain>
    </source>
</reference>